<organism evidence="2 3">
    <name type="scientific">Methylobacterium persicinum</name>
    <dbReference type="NCBI Taxonomy" id="374426"/>
    <lineage>
        <taxon>Bacteria</taxon>
        <taxon>Pseudomonadati</taxon>
        <taxon>Pseudomonadota</taxon>
        <taxon>Alphaproteobacteria</taxon>
        <taxon>Hyphomicrobiales</taxon>
        <taxon>Methylobacteriaceae</taxon>
        <taxon>Methylobacterium</taxon>
    </lineage>
</organism>
<sequence>MTNLRSPIRTCLSAAVIAGALLLAAVPGTHAQEVIQTPRGPGFLIYGNYCGPGNRGPAYAPIDALDLACKHHDMCWPEDQAALPACSCNERLHAEAGRVAHDPRAPAKTRETAQFISDFATAIPCEPAHEPGRLMPGALRLPVAH</sequence>
<evidence type="ECO:0000313" key="3">
    <source>
        <dbReference type="Proteomes" id="UP001236369"/>
    </source>
</evidence>
<dbReference type="Proteomes" id="UP001236369">
    <property type="component" value="Unassembled WGS sequence"/>
</dbReference>
<evidence type="ECO:0000313" key="2">
    <source>
        <dbReference type="EMBL" id="MDQ0441004.1"/>
    </source>
</evidence>
<evidence type="ECO:0000256" key="1">
    <source>
        <dbReference type="SAM" id="SignalP"/>
    </source>
</evidence>
<comment type="caution">
    <text evidence="2">The sequence shown here is derived from an EMBL/GenBank/DDBJ whole genome shotgun (WGS) entry which is preliminary data.</text>
</comment>
<accession>A0ABU0HFA7</accession>
<feature type="chain" id="PRO_5046748342" description="Phospholipase A2 domain-containing protein" evidence="1">
    <location>
        <begin position="32"/>
        <end position="145"/>
    </location>
</feature>
<gene>
    <name evidence="2" type="ORF">QO016_000481</name>
</gene>
<reference evidence="2 3" key="1">
    <citation type="submission" date="2023-07" db="EMBL/GenBank/DDBJ databases">
        <title>Genomic Encyclopedia of Type Strains, Phase IV (KMG-IV): sequencing the most valuable type-strain genomes for metagenomic binning, comparative biology and taxonomic classification.</title>
        <authorList>
            <person name="Goeker M."/>
        </authorList>
    </citation>
    <scope>NUCLEOTIDE SEQUENCE [LARGE SCALE GENOMIC DNA]</scope>
    <source>
        <strain evidence="2 3">DSM 19562</strain>
    </source>
</reference>
<keyword evidence="3" id="KW-1185">Reference proteome</keyword>
<protein>
    <recommendedName>
        <fullName evidence="4">Phospholipase A2 domain-containing protein</fullName>
    </recommendedName>
</protein>
<dbReference type="EMBL" id="JAUSVV010000001">
    <property type="protein sequence ID" value="MDQ0441004.1"/>
    <property type="molecule type" value="Genomic_DNA"/>
</dbReference>
<proteinExistence type="predicted"/>
<dbReference type="RefSeq" id="WP_238251941.1">
    <property type="nucleotide sequence ID" value="NZ_BPQX01000054.1"/>
</dbReference>
<dbReference type="InterPro" id="IPR036444">
    <property type="entry name" value="PLipase_A2_dom_sf"/>
</dbReference>
<name>A0ABU0HFA7_9HYPH</name>
<dbReference type="SUPFAM" id="SSF48619">
    <property type="entry name" value="Phospholipase A2, PLA2"/>
    <property type="match status" value="1"/>
</dbReference>
<keyword evidence="1" id="KW-0732">Signal</keyword>
<evidence type="ECO:0008006" key="4">
    <source>
        <dbReference type="Google" id="ProtNLM"/>
    </source>
</evidence>
<feature type="signal peptide" evidence="1">
    <location>
        <begin position="1"/>
        <end position="31"/>
    </location>
</feature>
<dbReference type="Gene3D" id="1.20.90.10">
    <property type="entry name" value="Phospholipase A2 domain"/>
    <property type="match status" value="1"/>
</dbReference>